<dbReference type="Proteomes" id="UP001187346">
    <property type="component" value="Unassembled WGS sequence"/>
</dbReference>
<dbReference type="Gene3D" id="3.20.20.100">
    <property type="entry name" value="NADP-dependent oxidoreductase domain"/>
    <property type="match status" value="1"/>
</dbReference>
<gene>
    <name evidence="2" type="ORF">R5A26_00215</name>
</gene>
<dbReference type="CDD" id="cd19152">
    <property type="entry name" value="AKR_AKR15A"/>
    <property type="match status" value="1"/>
</dbReference>
<dbReference type="Pfam" id="PF00248">
    <property type="entry name" value="Aldo_ket_red"/>
    <property type="match status" value="1"/>
</dbReference>
<proteinExistence type="predicted"/>
<dbReference type="RefSeq" id="WP_266879884.1">
    <property type="nucleotide sequence ID" value="NZ_JAPEMW010000003.1"/>
</dbReference>
<dbReference type="EMBL" id="JAWMAJ010000001">
    <property type="protein sequence ID" value="MDV7214368.1"/>
    <property type="molecule type" value="Genomic_DNA"/>
</dbReference>
<dbReference type="InterPro" id="IPR023210">
    <property type="entry name" value="NADP_OxRdtase_dom"/>
</dbReference>
<organism evidence="2 3">
    <name type="scientific">Streptomyces prunicolor</name>
    <dbReference type="NCBI Taxonomy" id="67348"/>
    <lineage>
        <taxon>Bacteria</taxon>
        <taxon>Bacillati</taxon>
        <taxon>Actinomycetota</taxon>
        <taxon>Actinomycetes</taxon>
        <taxon>Kitasatosporales</taxon>
        <taxon>Streptomycetaceae</taxon>
        <taxon>Streptomyces</taxon>
    </lineage>
</organism>
<feature type="domain" description="NADP-dependent oxidoreductase" evidence="1">
    <location>
        <begin position="9"/>
        <end position="323"/>
    </location>
</feature>
<keyword evidence="3" id="KW-1185">Reference proteome</keyword>
<protein>
    <submittedName>
        <fullName evidence="2">Aldo/keto reductase</fullName>
    </submittedName>
</protein>
<dbReference type="PANTHER" id="PTHR42686:SF1">
    <property type="entry name" value="GH17980P-RELATED"/>
    <property type="match status" value="1"/>
</dbReference>
<evidence type="ECO:0000313" key="2">
    <source>
        <dbReference type="EMBL" id="MDV7214368.1"/>
    </source>
</evidence>
<name>A0ABU4F194_9ACTN</name>
<comment type="caution">
    <text evidence="2">The sequence shown here is derived from an EMBL/GenBank/DDBJ whole genome shotgun (WGS) entry which is preliminary data.</text>
</comment>
<evidence type="ECO:0000259" key="1">
    <source>
        <dbReference type="Pfam" id="PF00248"/>
    </source>
</evidence>
<dbReference type="InterPro" id="IPR036812">
    <property type="entry name" value="NAD(P)_OxRdtase_dom_sf"/>
</dbReference>
<sequence>MNGYRPLGPLGFGGASLGNMYAPVDDETAEATLAAAWETGVRCFDTAPGYGLGLAEHRFGNFLRRRPRQDFMLATKVGRLVRTQVDPTKQTVHGQGPGASESLIFKEGLPFHIEVDYGYDAAMRSVEDSCQRLGISEIDIVFVHDLGSDHLGDAWEQQFDVAVNGCFRALAELRDQGVIKAWGLGNNVVEPGIRALKEVDPDVIQIAGRYTLLEQSALDALFPLCAERDVPVMLGGVYNSDILAGGNHYDYTQAAPDMIAKRDRIQRICAGHGVDIRAAALQFGAAHPVVSTVLAGAKYPQKARENAEFMSAPVPSELWQELKSEGILPEDAPVPA</sequence>
<accession>A0ABU4F194</accession>
<dbReference type="InterPro" id="IPR020471">
    <property type="entry name" value="AKR"/>
</dbReference>
<evidence type="ECO:0000313" key="3">
    <source>
        <dbReference type="Proteomes" id="UP001187346"/>
    </source>
</evidence>
<dbReference type="PANTHER" id="PTHR42686">
    <property type="entry name" value="GH17980P-RELATED"/>
    <property type="match status" value="1"/>
</dbReference>
<reference evidence="2 3" key="1">
    <citation type="submission" date="2023-10" db="EMBL/GenBank/DDBJ databases">
        <title>Characterization of rhizosphere-enriched actinobacteria from wheat plants lab-grown on chernevaya soil.</title>
        <authorList>
            <person name="Tikhonova E.N."/>
            <person name="Konopkin A."/>
            <person name="Kravchenko I.K."/>
        </authorList>
    </citation>
    <scope>NUCLEOTIDE SEQUENCE [LARGE SCALE GENOMIC DNA]</scope>
    <source>
        <strain evidence="2 3">RR29</strain>
    </source>
</reference>
<dbReference type="SUPFAM" id="SSF51430">
    <property type="entry name" value="NAD(P)-linked oxidoreductase"/>
    <property type="match status" value="1"/>
</dbReference>